<dbReference type="GeneID" id="20221576"/>
<reference evidence="1 2" key="1">
    <citation type="journal article" date="2011" name="Proc. Natl. Acad. Sci. U.S.A.">
        <title>Niche of harmful alga Aureococcus anophagefferens revealed through ecogenomics.</title>
        <authorList>
            <person name="Gobler C.J."/>
            <person name="Berry D.L."/>
            <person name="Dyhrman S.T."/>
            <person name="Wilhelm S.W."/>
            <person name="Salamov A."/>
            <person name="Lobanov A.V."/>
            <person name="Zhang Y."/>
            <person name="Collier J.L."/>
            <person name="Wurch L.L."/>
            <person name="Kustka A.B."/>
            <person name="Dill B.D."/>
            <person name="Shah M."/>
            <person name="VerBerkmoes N.C."/>
            <person name="Kuo A."/>
            <person name="Terry A."/>
            <person name="Pangilinan J."/>
            <person name="Lindquist E.A."/>
            <person name="Lucas S."/>
            <person name="Paulsen I.T."/>
            <person name="Hattenrath-Lehmann T.K."/>
            <person name="Talmage S.C."/>
            <person name="Walker E.A."/>
            <person name="Koch F."/>
            <person name="Burson A.M."/>
            <person name="Marcoval M.A."/>
            <person name="Tang Y.Z."/>
            <person name="Lecleir G.R."/>
            <person name="Coyne K.J."/>
            <person name="Berg G.M."/>
            <person name="Bertrand E.M."/>
            <person name="Saito M.A."/>
            <person name="Gladyshev V.N."/>
            <person name="Grigoriev I.V."/>
        </authorList>
    </citation>
    <scope>NUCLEOTIDE SEQUENCE [LARGE SCALE GENOMIC DNA]</scope>
    <source>
        <strain evidence="2">CCMP 1984</strain>
    </source>
</reference>
<dbReference type="InParanoid" id="F0YR12"/>
<dbReference type="RefSeq" id="XP_009042855.1">
    <property type="nucleotide sequence ID" value="XM_009044607.1"/>
</dbReference>
<dbReference type="GO" id="GO:0007018">
    <property type="term" value="P:microtubule-based movement"/>
    <property type="evidence" value="ECO:0007669"/>
    <property type="project" value="TreeGrafter"/>
</dbReference>
<name>F0YR12_AURAN</name>
<dbReference type="Proteomes" id="UP000002729">
    <property type="component" value="Unassembled WGS sequence"/>
</dbReference>
<dbReference type="Pfam" id="PF03645">
    <property type="entry name" value="Tctex-1"/>
    <property type="match status" value="1"/>
</dbReference>
<dbReference type="GO" id="GO:0005737">
    <property type="term" value="C:cytoplasm"/>
    <property type="evidence" value="ECO:0007669"/>
    <property type="project" value="TreeGrafter"/>
</dbReference>
<dbReference type="EMBL" id="GL833519">
    <property type="protein sequence ID" value="EGB02447.1"/>
    <property type="molecule type" value="Genomic_DNA"/>
</dbReference>
<dbReference type="PANTHER" id="PTHR21255:SF4">
    <property type="entry name" value="DYNEIN LIGHT CHAIN TCTEX-TYPE"/>
    <property type="match status" value="1"/>
</dbReference>
<dbReference type="AlphaFoldDB" id="F0YR12"/>
<feature type="non-terminal residue" evidence="1">
    <location>
        <position position="88"/>
    </location>
</feature>
<dbReference type="GO" id="GO:0045505">
    <property type="term" value="F:dynein intermediate chain binding"/>
    <property type="evidence" value="ECO:0007669"/>
    <property type="project" value="TreeGrafter"/>
</dbReference>
<dbReference type="OrthoDB" id="10059120at2759"/>
<dbReference type="eggNOG" id="KOG4081">
    <property type="taxonomic scope" value="Eukaryota"/>
</dbReference>
<dbReference type="GO" id="GO:0005868">
    <property type="term" value="C:cytoplasmic dynein complex"/>
    <property type="evidence" value="ECO:0007669"/>
    <property type="project" value="TreeGrafter"/>
</dbReference>
<accession>F0YR12</accession>
<keyword evidence="2" id="KW-1185">Reference proteome</keyword>
<sequence>MGDDNWQNSEEMAFIPEQVEPMLTSVLTAVLANEVYDEAKVATWVDLICDRSMETLTKLNKPFKYIVTCLIIQKNGAGIHTGQSCFWD</sequence>
<evidence type="ECO:0000313" key="1">
    <source>
        <dbReference type="EMBL" id="EGB02447.1"/>
    </source>
</evidence>
<organism evidence="2">
    <name type="scientific">Aureococcus anophagefferens</name>
    <name type="common">Harmful bloom alga</name>
    <dbReference type="NCBI Taxonomy" id="44056"/>
    <lineage>
        <taxon>Eukaryota</taxon>
        <taxon>Sar</taxon>
        <taxon>Stramenopiles</taxon>
        <taxon>Ochrophyta</taxon>
        <taxon>Pelagophyceae</taxon>
        <taxon>Pelagomonadales</taxon>
        <taxon>Pelagomonadaceae</taxon>
        <taxon>Aureococcus</taxon>
    </lineage>
</organism>
<dbReference type="InterPro" id="IPR005334">
    <property type="entry name" value="Tctex-1-like"/>
</dbReference>
<gene>
    <name evidence="1" type="primary">DLC4</name>
    <name evidence="1" type="ORF">AURANDRAFT_35248</name>
</gene>
<evidence type="ECO:0000313" key="2">
    <source>
        <dbReference type="Proteomes" id="UP000002729"/>
    </source>
</evidence>
<dbReference type="PANTHER" id="PTHR21255">
    <property type="entry name" value="T-COMPLEX-ASSOCIATED-TESTIS-EXPRESSED 1/ DYNEIN LIGHT CHAIN"/>
    <property type="match status" value="1"/>
</dbReference>
<dbReference type="OMA" id="HNDEMTF"/>
<dbReference type="KEGG" id="aaf:AURANDRAFT_35248"/>
<dbReference type="InterPro" id="IPR038586">
    <property type="entry name" value="Tctex-1-like_sf"/>
</dbReference>
<dbReference type="CDD" id="cd21455">
    <property type="entry name" value="DLC-like_DYNLT1_DYNLT3"/>
    <property type="match status" value="1"/>
</dbReference>
<dbReference type="Gene3D" id="3.30.1140.40">
    <property type="entry name" value="Tctex-1"/>
    <property type="match status" value="1"/>
</dbReference>
<protein>
    <submittedName>
        <fullName evidence="1">Uncharacterized protein DLC4</fullName>
    </submittedName>
</protein>
<proteinExistence type="predicted"/>